<dbReference type="Gene3D" id="1.10.10.10">
    <property type="entry name" value="Winged helix-like DNA-binding domain superfamily/Winged helix DNA-binding domain"/>
    <property type="match status" value="1"/>
</dbReference>
<keyword evidence="5" id="KW-0547">Nucleotide-binding</keyword>
<dbReference type="Gene3D" id="1.10.8.430">
    <property type="entry name" value="Helical domain of apoptotic protease-activating factors"/>
    <property type="match status" value="1"/>
</dbReference>
<dbReference type="EMBL" id="MNCJ02000326">
    <property type="protein sequence ID" value="KAF5781078.1"/>
    <property type="molecule type" value="Genomic_DNA"/>
</dbReference>
<comment type="similarity">
    <text evidence="1">Belongs to the disease resistance NB-LRR family.</text>
</comment>
<dbReference type="PRINTS" id="PR00364">
    <property type="entry name" value="DISEASERSIST"/>
</dbReference>
<dbReference type="AlphaFoldDB" id="A0A9K3HMS1"/>
<name>A0A9K3HMS1_HELAN</name>
<dbReference type="InterPro" id="IPR001611">
    <property type="entry name" value="Leu-rich_rpt"/>
</dbReference>
<comment type="caution">
    <text evidence="8">The sequence shown here is derived from an EMBL/GenBank/DDBJ whole genome shotgun (WGS) entry which is preliminary data.</text>
</comment>
<accession>A0A9K3HMS1</accession>
<dbReference type="InterPro" id="IPR036388">
    <property type="entry name" value="WH-like_DNA-bd_sf"/>
</dbReference>
<feature type="domain" description="Disease resistance R13L4/SHOC-2-like LRR" evidence="7">
    <location>
        <begin position="408"/>
        <end position="604"/>
    </location>
</feature>
<keyword evidence="3" id="KW-0677">Repeat</keyword>
<dbReference type="Gene3D" id="3.40.50.300">
    <property type="entry name" value="P-loop containing nucleotide triphosphate hydrolases"/>
    <property type="match status" value="1"/>
</dbReference>
<dbReference type="Gene3D" id="3.80.10.10">
    <property type="entry name" value="Ribonuclease Inhibitor"/>
    <property type="match status" value="1"/>
</dbReference>
<evidence type="ECO:0000313" key="8">
    <source>
        <dbReference type="EMBL" id="KAF5781078.1"/>
    </source>
</evidence>
<feature type="domain" description="NB-ARC" evidence="6">
    <location>
        <begin position="61"/>
        <end position="222"/>
    </location>
</feature>
<evidence type="ECO:0000259" key="7">
    <source>
        <dbReference type="Pfam" id="PF23598"/>
    </source>
</evidence>
<dbReference type="GO" id="GO:0051707">
    <property type="term" value="P:response to other organism"/>
    <property type="evidence" value="ECO:0007669"/>
    <property type="project" value="UniProtKB-ARBA"/>
</dbReference>
<dbReference type="GO" id="GO:0016787">
    <property type="term" value="F:hydrolase activity"/>
    <property type="evidence" value="ECO:0007669"/>
    <property type="project" value="UniProtKB-KW"/>
</dbReference>
<keyword evidence="8" id="KW-0378">Hydrolase</keyword>
<dbReference type="InterPro" id="IPR032675">
    <property type="entry name" value="LRR_dom_sf"/>
</dbReference>
<dbReference type="GO" id="GO:0006952">
    <property type="term" value="P:defense response"/>
    <property type="evidence" value="ECO:0007669"/>
    <property type="project" value="UniProtKB-KW"/>
</dbReference>
<organism evidence="8 9">
    <name type="scientific">Helianthus annuus</name>
    <name type="common">Common sunflower</name>
    <dbReference type="NCBI Taxonomy" id="4232"/>
    <lineage>
        <taxon>Eukaryota</taxon>
        <taxon>Viridiplantae</taxon>
        <taxon>Streptophyta</taxon>
        <taxon>Embryophyta</taxon>
        <taxon>Tracheophyta</taxon>
        <taxon>Spermatophyta</taxon>
        <taxon>Magnoliopsida</taxon>
        <taxon>eudicotyledons</taxon>
        <taxon>Gunneridae</taxon>
        <taxon>Pentapetalae</taxon>
        <taxon>asterids</taxon>
        <taxon>campanulids</taxon>
        <taxon>Asterales</taxon>
        <taxon>Asteraceae</taxon>
        <taxon>Asteroideae</taxon>
        <taxon>Heliantheae alliance</taxon>
        <taxon>Heliantheae</taxon>
        <taxon>Helianthus</taxon>
    </lineage>
</organism>
<evidence type="ECO:0000313" key="9">
    <source>
        <dbReference type="Proteomes" id="UP000215914"/>
    </source>
</evidence>
<dbReference type="SMART" id="SM00369">
    <property type="entry name" value="LRR_TYP"/>
    <property type="match status" value="3"/>
</dbReference>
<dbReference type="InterPro" id="IPR055414">
    <property type="entry name" value="LRR_R13L4/SHOC2-like"/>
</dbReference>
<evidence type="ECO:0000256" key="1">
    <source>
        <dbReference type="ARBA" id="ARBA00008894"/>
    </source>
</evidence>
<keyword evidence="5" id="KW-0067">ATP-binding</keyword>
<dbReference type="FunFam" id="3.40.50.300:FF:001091">
    <property type="entry name" value="Probable disease resistance protein At1g61300"/>
    <property type="match status" value="1"/>
</dbReference>
<dbReference type="InterPro" id="IPR003591">
    <property type="entry name" value="Leu-rich_rpt_typical-subtyp"/>
</dbReference>
<evidence type="ECO:0000256" key="5">
    <source>
        <dbReference type="ARBA" id="ARBA00022840"/>
    </source>
</evidence>
<dbReference type="Gramene" id="mRNA:HanXRQr2_Chr11g0479261">
    <property type="protein sequence ID" value="mRNA:HanXRQr2_Chr11g0479261"/>
    <property type="gene ID" value="HanXRQr2_Chr11g0479261"/>
</dbReference>
<keyword evidence="4" id="KW-0611">Plant defense</keyword>
<keyword evidence="9" id="KW-1185">Reference proteome</keyword>
<gene>
    <name evidence="8" type="ORF">HanXRQr2_Chr11g0479261</name>
</gene>
<dbReference type="PANTHER" id="PTHR33463:SF218">
    <property type="entry name" value="DISEASE RESISTANCE PROTEIN RPS2-LIKE"/>
    <property type="match status" value="1"/>
</dbReference>
<protein>
    <submittedName>
        <fullName evidence="8">P-loop containing nucleoside triphosphate hydrolase, leucine-rich repeat domain superfamily</fullName>
    </submittedName>
</protein>
<dbReference type="Proteomes" id="UP000215914">
    <property type="component" value="Unassembled WGS sequence"/>
</dbReference>
<dbReference type="PROSITE" id="PS51450">
    <property type="entry name" value="LRR"/>
    <property type="match status" value="2"/>
</dbReference>
<dbReference type="InterPro" id="IPR042197">
    <property type="entry name" value="Apaf_helical"/>
</dbReference>
<evidence type="ECO:0000256" key="4">
    <source>
        <dbReference type="ARBA" id="ARBA00022821"/>
    </source>
</evidence>
<dbReference type="Pfam" id="PF23598">
    <property type="entry name" value="LRR_14"/>
    <property type="match status" value="1"/>
</dbReference>
<dbReference type="SUPFAM" id="SSF52058">
    <property type="entry name" value="L domain-like"/>
    <property type="match status" value="1"/>
</dbReference>
<dbReference type="InterPro" id="IPR027417">
    <property type="entry name" value="P-loop_NTPase"/>
</dbReference>
<dbReference type="InterPro" id="IPR002182">
    <property type="entry name" value="NB-ARC"/>
</dbReference>
<dbReference type="InterPro" id="IPR050905">
    <property type="entry name" value="Plant_NBS-LRR"/>
</dbReference>
<keyword evidence="2" id="KW-0433">Leucine-rich repeat</keyword>
<sequence>MADKMTHQYRQSWTVAKKLDLVKELNSTDFEIVAPERSSPINSVVEMVVPPLVGQVAASDMMRLLEILNRDDIRRVAVCGEGGIGKTTLAMNLNNTLRINSPNSFDIVIWVQGSRSLDLSTIQSQIAKRIHLKVEAGDTTHSIASGILERLKLRTKILLILDDVWENIDLDAVGIPSRDPCCTVLITTRSLDVCKHMAVNLSFRLDLMNEEDAWKLFVESVGPVVHSDGIESLARKMAASCHGLPLAIKTLGNSMRGVSLIELWQNAHRTWRCSSRLFSYIEQEVFQHLALSYYSLPSKDLKQCFLYCSLYPESFSINVGELIQCWVSDGLIIENLTVEETFKYGLALIKSLEYLGLYLDAAEGTVKMHVIFRELAIRLSQREKLLGFHSQSNPPSYKIPNKSSKRVSFMCCKIKNLQTFPEFSQLTVLFLQDNPIKKIPDEFFHKHKYIRVLNLSKTQITFLPPSFRCLSELRSLFLRDCPIEELPPLVSLGKLVVLDLSGTRIKALPEWLGSLKSLKELDLSCTHFLARIRTGSISGLLSLETLNMSCSAFNWNLRAADQGTTLDELLRLDQLSSLHIRLDSVEFLKFASSWLKKLTRFDIQISLGSHDSHHHVAKHNEKRLVLRGVNFLQEDLNDLLHKTGSLDMLACVGMSQRHWLSLSSLTSLNLSHCDVVTHLISNKRSSPGMKMLQKSEDDSSIRLSDVKRSGISCNALSC</sequence>
<dbReference type="SUPFAM" id="SSF52540">
    <property type="entry name" value="P-loop containing nucleoside triphosphate hydrolases"/>
    <property type="match status" value="1"/>
</dbReference>
<evidence type="ECO:0000256" key="2">
    <source>
        <dbReference type="ARBA" id="ARBA00022614"/>
    </source>
</evidence>
<dbReference type="GO" id="GO:0005524">
    <property type="term" value="F:ATP binding"/>
    <property type="evidence" value="ECO:0007669"/>
    <property type="project" value="UniProtKB-KW"/>
</dbReference>
<reference evidence="8" key="2">
    <citation type="submission" date="2020-06" db="EMBL/GenBank/DDBJ databases">
        <title>Helianthus annuus Genome sequencing and assembly Release 2.</title>
        <authorList>
            <person name="Gouzy J."/>
            <person name="Langlade N."/>
            <person name="Munos S."/>
        </authorList>
    </citation>
    <scope>NUCLEOTIDE SEQUENCE</scope>
    <source>
        <tissue evidence="8">Leaves</tissue>
    </source>
</reference>
<dbReference type="Pfam" id="PF00931">
    <property type="entry name" value="NB-ARC"/>
    <property type="match status" value="1"/>
</dbReference>
<proteinExistence type="inferred from homology"/>
<evidence type="ECO:0000259" key="6">
    <source>
        <dbReference type="Pfam" id="PF00931"/>
    </source>
</evidence>
<reference evidence="8" key="1">
    <citation type="journal article" date="2017" name="Nature">
        <title>The sunflower genome provides insights into oil metabolism, flowering and Asterid evolution.</title>
        <authorList>
            <person name="Badouin H."/>
            <person name="Gouzy J."/>
            <person name="Grassa C.J."/>
            <person name="Murat F."/>
            <person name="Staton S.E."/>
            <person name="Cottret L."/>
            <person name="Lelandais-Briere C."/>
            <person name="Owens G.L."/>
            <person name="Carrere S."/>
            <person name="Mayjonade B."/>
            <person name="Legrand L."/>
            <person name="Gill N."/>
            <person name="Kane N.C."/>
            <person name="Bowers J.E."/>
            <person name="Hubner S."/>
            <person name="Bellec A."/>
            <person name="Berard A."/>
            <person name="Berges H."/>
            <person name="Blanchet N."/>
            <person name="Boniface M.C."/>
            <person name="Brunel D."/>
            <person name="Catrice O."/>
            <person name="Chaidir N."/>
            <person name="Claudel C."/>
            <person name="Donnadieu C."/>
            <person name="Faraut T."/>
            <person name="Fievet G."/>
            <person name="Helmstetter N."/>
            <person name="King M."/>
            <person name="Knapp S.J."/>
            <person name="Lai Z."/>
            <person name="Le Paslier M.C."/>
            <person name="Lippi Y."/>
            <person name="Lorenzon L."/>
            <person name="Mandel J.R."/>
            <person name="Marage G."/>
            <person name="Marchand G."/>
            <person name="Marquand E."/>
            <person name="Bret-Mestries E."/>
            <person name="Morien E."/>
            <person name="Nambeesan S."/>
            <person name="Nguyen T."/>
            <person name="Pegot-Espagnet P."/>
            <person name="Pouilly N."/>
            <person name="Raftis F."/>
            <person name="Sallet E."/>
            <person name="Schiex T."/>
            <person name="Thomas J."/>
            <person name="Vandecasteele C."/>
            <person name="Vares D."/>
            <person name="Vear F."/>
            <person name="Vautrin S."/>
            <person name="Crespi M."/>
            <person name="Mangin B."/>
            <person name="Burke J.M."/>
            <person name="Salse J."/>
            <person name="Munos S."/>
            <person name="Vincourt P."/>
            <person name="Rieseberg L.H."/>
            <person name="Langlade N.B."/>
        </authorList>
    </citation>
    <scope>NUCLEOTIDE SEQUENCE</scope>
    <source>
        <tissue evidence="8">Leaves</tissue>
    </source>
</reference>
<evidence type="ECO:0000256" key="3">
    <source>
        <dbReference type="ARBA" id="ARBA00022737"/>
    </source>
</evidence>
<dbReference type="GO" id="GO:0043531">
    <property type="term" value="F:ADP binding"/>
    <property type="evidence" value="ECO:0007669"/>
    <property type="project" value="InterPro"/>
</dbReference>
<dbReference type="PANTHER" id="PTHR33463">
    <property type="entry name" value="NB-ARC DOMAIN-CONTAINING PROTEIN-RELATED"/>
    <property type="match status" value="1"/>
</dbReference>